<evidence type="ECO:0000313" key="2">
    <source>
        <dbReference type="EMBL" id="TFD01454.1"/>
    </source>
</evidence>
<reference evidence="2 3" key="1">
    <citation type="submission" date="2019-03" db="EMBL/GenBank/DDBJ databases">
        <title>Genomics of glacier-inhabiting Cryobacterium strains.</title>
        <authorList>
            <person name="Liu Q."/>
            <person name="Xin Y.-H."/>
        </authorList>
    </citation>
    <scope>NUCLEOTIDE SEQUENCE [LARGE SCALE GENOMIC DNA]</scope>
    <source>
        <strain evidence="2 3">TMT1-23-1</strain>
    </source>
</reference>
<sequence length="172" mass="18229">MLRLTLRTTVFDGSPIKALTDGAVGEELLVVGSHTLAWFQDLVVSINAAQIAAHAAGPDAVVIEREEQCGTGVVVGVDGSEASLAAVHLAAEQSDRLGERLTSRYCWSAPAPWTEDRTMIDWPMEPDEAAGLVPAEAVAGLAERYPDLELDLRLGSGPSNPPRQVLTASPFL</sequence>
<protein>
    <submittedName>
        <fullName evidence="2">Uncharacterized protein</fullName>
    </submittedName>
</protein>
<dbReference type="SUPFAM" id="SSF52402">
    <property type="entry name" value="Adenine nucleotide alpha hydrolases-like"/>
    <property type="match status" value="1"/>
</dbReference>
<keyword evidence="3" id="KW-1185">Reference proteome</keyword>
<accession>A0ABY2J925</accession>
<dbReference type="Gene3D" id="3.40.50.620">
    <property type="entry name" value="HUPs"/>
    <property type="match status" value="2"/>
</dbReference>
<dbReference type="RefSeq" id="WP_134429176.1">
    <property type="nucleotide sequence ID" value="NZ_SOGQ01000032.1"/>
</dbReference>
<gene>
    <name evidence="2" type="ORF">E3T28_06830</name>
</gene>
<organism evidence="2 3">
    <name type="scientific">Cryobacterium sinapicolor</name>
    <dbReference type="NCBI Taxonomy" id="1259236"/>
    <lineage>
        <taxon>Bacteria</taxon>
        <taxon>Bacillati</taxon>
        <taxon>Actinomycetota</taxon>
        <taxon>Actinomycetes</taxon>
        <taxon>Micrococcales</taxon>
        <taxon>Microbacteriaceae</taxon>
        <taxon>Cryobacterium</taxon>
    </lineage>
</organism>
<evidence type="ECO:0000256" key="1">
    <source>
        <dbReference type="SAM" id="MobiDB-lite"/>
    </source>
</evidence>
<dbReference type="InterPro" id="IPR014729">
    <property type="entry name" value="Rossmann-like_a/b/a_fold"/>
</dbReference>
<feature type="region of interest" description="Disordered" evidence="1">
    <location>
        <begin position="153"/>
        <end position="172"/>
    </location>
</feature>
<proteinExistence type="predicted"/>
<evidence type="ECO:0000313" key="3">
    <source>
        <dbReference type="Proteomes" id="UP000297853"/>
    </source>
</evidence>
<dbReference type="EMBL" id="SOGQ01000032">
    <property type="protein sequence ID" value="TFD01454.1"/>
    <property type="molecule type" value="Genomic_DNA"/>
</dbReference>
<comment type="caution">
    <text evidence="2">The sequence shown here is derived from an EMBL/GenBank/DDBJ whole genome shotgun (WGS) entry which is preliminary data.</text>
</comment>
<dbReference type="Proteomes" id="UP000297853">
    <property type="component" value="Unassembled WGS sequence"/>
</dbReference>
<name>A0ABY2J925_9MICO</name>